<dbReference type="Proteomes" id="UP000177025">
    <property type="component" value="Unassembled WGS sequence"/>
</dbReference>
<protein>
    <submittedName>
        <fullName evidence="1">Uncharacterized protein</fullName>
    </submittedName>
</protein>
<dbReference type="EMBL" id="MEUM01000153">
    <property type="protein sequence ID" value="OGC39060.1"/>
    <property type="molecule type" value="Genomic_DNA"/>
</dbReference>
<accession>A0A1F4U2I8</accession>
<gene>
    <name evidence="1" type="ORF">A2Y85_01515</name>
</gene>
<sequence length="172" mass="19952">MNVLMLLLLCTRLELFFLKDSPDLMVRITSEVKSDRVQLYYSFKGTDWDTMNLSANNNVFEARIKAPDKFKLIGAYFAYPDGVIDDNKGELYLHEISISPRMILPFSLSQLEVMVDQAKSKITKHTHVDEAVMLLDYVDEMLGELPYVENTMIELNRNIIRSNIENLRQILK</sequence>
<name>A0A1F4U2I8_UNCW3</name>
<comment type="caution">
    <text evidence="1">The sequence shown here is derived from an EMBL/GenBank/DDBJ whole genome shotgun (WGS) entry which is preliminary data.</text>
</comment>
<dbReference type="AlphaFoldDB" id="A0A1F4U2I8"/>
<reference evidence="1 2" key="1">
    <citation type="journal article" date="2016" name="Nat. Commun.">
        <title>Thousands of microbial genomes shed light on interconnected biogeochemical processes in an aquifer system.</title>
        <authorList>
            <person name="Anantharaman K."/>
            <person name="Brown C.T."/>
            <person name="Hug L.A."/>
            <person name="Sharon I."/>
            <person name="Castelle C.J."/>
            <person name="Probst A.J."/>
            <person name="Thomas B.C."/>
            <person name="Singh A."/>
            <person name="Wilkins M.J."/>
            <person name="Karaoz U."/>
            <person name="Brodie E.L."/>
            <person name="Williams K.H."/>
            <person name="Hubbard S.S."/>
            <person name="Banfield J.F."/>
        </authorList>
    </citation>
    <scope>NUCLEOTIDE SEQUENCE [LARGE SCALE GENOMIC DNA]</scope>
</reference>
<evidence type="ECO:0000313" key="1">
    <source>
        <dbReference type="EMBL" id="OGC39060.1"/>
    </source>
</evidence>
<proteinExistence type="predicted"/>
<evidence type="ECO:0000313" key="2">
    <source>
        <dbReference type="Proteomes" id="UP000177025"/>
    </source>
</evidence>
<organism evidence="1 2">
    <name type="scientific">candidate division WOR-3 bacterium RBG_13_43_14</name>
    <dbReference type="NCBI Taxonomy" id="1802590"/>
    <lineage>
        <taxon>Bacteria</taxon>
        <taxon>Bacteria division WOR-3</taxon>
    </lineage>
</organism>